<gene>
    <name evidence="1" type="ORF">LCGC14_2441780</name>
</gene>
<name>A0A0F9ECS1_9ZZZZ</name>
<comment type="caution">
    <text evidence="1">The sequence shown here is derived from an EMBL/GenBank/DDBJ whole genome shotgun (WGS) entry which is preliminary data.</text>
</comment>
<dbReference type="AlphaFoldDB" id="A0A0F9ECS1"/>
<protein>
    <submittedName>
        <fullName evidence="1">Uncharacterized protein</fullName>
    </submittedName>
</protein>
<dbReference type="EMBL" id="LAZR01037595">
    <property type="protein sequence ID" value="KKL21803.1"/>
    <property type="molecule type" value="Genomic_DNA"/>
</dbReference>
<organism evidence="1">
    <name type="scientific">marine sediment metagenome</name>
    <dbReference type="NCBI Taxonomy" id="412755"/>
    <lineage>
        <taxon>unclassified sequences</taxon>
        <taxon>metagenomes</taxon>
        <taxon>ecological metagenomes</taxon>
    </lineage>
</organism>
<evidence type="ECO:0000313" key="1">
    <source>
        <dbReference type="EMBL" id="KKL21803.1"/>
    </source>
</evidence>
<sequence length="113" mass="13291">MKDQFKKDKKERPLEDYEYLIHHITKNDKGEEEIHHCFLYDHLANMFQQEHLIINKGKIQLGNKVIKNGVFHVIVGLEPTQDVSWSDTEAEEHGIASKKMKAGMTFKQKAKEW</sequence>
<proteinExistence type="predicted"/>
<accession>A0A0F9ECS1</accession>
<reference evidence="1" key="1">
    <citation type="journal article" date="2015" name="Nature">
        <title>Complex archaea that bridge the gap between prokaryotes and eukaryotes.</title>
        <authorList>
            <person name="Spang A."/>
            <person name="Saw J.H."/>
            <person name="Jorgensen S.L."/>
            <person name="Zaremba-Niedzwiedzka K."/>
            <person name="Martijn J."/>
            <person name="Lind A.E."/>
            <person name="van Eijk R."/>
            <person name="Schleper C."/>
            <person name="Guy L."/>
            <person name="Ettema T.J."/>
        </authorList>
    </citation>
    <scope>NUCLEOTIDE SEQUENCE</scope>
</reference>